<gene>
    <name evidence="1" type="ORF">K4L44_15025</name>
</gene>
<evidence type="ECO:0000313" key="2">
    <source>
        <dbReference type="Proteomes" id="UP000826212"/>
    </source>
</evidence>
<name>A0AC61NE41_9BACT</name>
<accession>A0AC61NE41</accession>
<reference evidence="1" key="1">
    <citation type="submission" date="2021-08" db="EMBL/GenBank/DDBJ databases">
        <title>Novel anaerobic bacterium isolated from sea squirt in East Sea, Republic of Korea.</title>
        <authorList>
            <person name="Nguyen T.H."/>
            <person name="Li Z."/>
            <person name="Lee Y.-J."/>
            <person name="Ko J."/>
            <person name="Kim S.-G."/>
        </authorList>
    </citation>
    <scope>NUCLEOTIDE SEQUENCE</scope>
    <source>
        <strain evidence="1">KCTC 25031</strain>
    </source>
</reference>
<dbReference type="Proteomes" id="UP000826212">
    <property type="component" value="Chromosome"/>
</dbReference>
<organism evidence="1 2">
    <name type="scientific">Halosquirtibacter laminarini</name>
    <dbReference type="NCBI Taxonomy" id="3374600"/>
    <lineage>
        <taxon>Bacteria</taxon>
        <taxon>Pseudomonadati</taxon>
        <taxon>Bacteroidota</taxon>
        <taxon>Bacteroidia</taxon>
        <taxon>Marinilabiliales</taxon>
        <taxon>Prolixibacteraceae</taxon>
        <taxon>Halosquirtibacter</taxon>
    </lineage>
</organism>
<protein>
    <submittedName>
        <fullName evidence="1">Uncharacterized protein</fullName>
    </submittedName>
</protein>
<proteinExistence type="predicted"/>
<dbReference type="EMBL" id="CP081303">
    <property type="protein sequence ID" value="QZE13841.1"/>
    <property type="molecule type" value="Genomic_DNA"/>
</dbReference>
<keyword evidence="2" id="KW-1185">Reference proteome</keyword>
<sequence length="252" mass="29647">MPYRRLPNTDKARLRAIRNAIDTADKESINNIPFDTTLLSKLQTFYPLFETATLNQKQAIKDQNNNSKKYIKAVDNAKLYLQHFIQVYNFAVIRHEIKPVTRSLYGLDQTNTKLPSINSDKDLLYWGEKYIEGEQQRIAQRGNPIYSPSIAVVKVRFELFKDLYFSHNTYKKNTLRFSEEVLRLRGEADQYILRLWNDIEGYFSKLSADRKRERASLYGVVYVYRPNERAKIESNKKQCKLNILDESVMVDV</sequence>
<evidence type="ECO:0000313" key="1">
    <source>
        <dbReference type="EMBL" id="QZE13841.1"/>
    </source>
</evidence>